<dbReference type="RefSeq" id="WP_057809603.1">
    <property type="nucleotide sequence ID" value="NZ_BJUD01000027.1"/>
</dbReference>
<dbReference type="SUPFAM" id="SSF54106">
    <property type="entry name" value="LysM domain"/>
    <property type="match status" value="1"/>
</dbReference>
<evidence type="ECO:0000313" key="3">
    <source>
        <dbReference type="EMBL" id="GEK29014.1"/>
    </source>
</evidence>
<name>A0A0R2L9A6_9LACO</name>
<dbReference type="OrthoDB" id="117366at2"/>
<reference evidence="4 5" key="1">
    <citation type="journal article" date="2015" name="Genome Announc.">
        <title>Expanding the biotechnology potential of lactobacilli through comparative genomics of 213 strains and associated genera.</title>
        <authorList>
            <person name="Sun Z."/>
            <person name="Harris H.M."/>
            <person name="McCann A."/>
            <person name="Guo C."/>
            <person name="Argimon S."/>
            <person name="Zhang W."/>
            <person name="Yang X."/>
            <person name="Jeffery I.B."/>
            <person name="Cooney J.C."/>
            <person name="Kagawa T.F."/>
            <person name="Liu W."/>
            <person name="Song Y."/>
            <person name="Salvetti E."/>
            <person name="Wrobel A."/>
            <person name="Rasinkangas P."/>
            <person name="Parkhill J."/>
            <person name="Rea M.C."/>
            <person name="O'Sullivan O."/>
            <person name="Ritari J."/>
            <person name="Douillard F.P."/>
            <person name="Paul Ross R."/>
            <person name="Yang R."/>
            <person name="Briner A.E."/>
            <person name="Felis G.E."/>
            <person name="de Vos W.M."/>
            <person name="Barrangou R."/>
            <person name="Klaenhammer T.R."/>
            <person name="Caufield P.W."/>
            <person name="Cui Y."/>
            <person name="Zhang H."/>
            <person name="O'Toole P.W."/>
        </authorList>
    </citation>
    <scope>NUCLEOTIDE SEQUENCE [LARGE SCALE GENOMIC DNA]</scope>
    <source>
        <strain evidence="4 5">DSM 22696</strain>
    </source>
</reference>
<dbReference type="EMBL" id="BJUD01000027">
    <property type="protein sequence ID" value="GEK29014.1"/>
    <property type="molecule type" value="Genomic_DNA"/>
</dbReference>
<dbReference type="InterPro" id="IPR036779">
    <property type="entry name" value="LysM_dom_sf"/>
</dbReference>
<accession>A0A0R2L9A6</accession>
<feature type="region of interest" description="Disordered" evidence="1">
    <location>
        <begin position="274"/>
        <end position="315"/>
    </location>
</feature>
<evidence type="ECO:0000313" key="6">
    <source>
        <dbReference type="Proteomes" id="UP000321429"/>
    </source>
</evidence>
<feature type="domain" description="LysM" evidence="2">
    <location>
        <begin position="61"/>
        <end position="105"/>
    </location>
</feature>
<dbReference type="STRING" id="348151.IV55_GL001353"/>
<evidence type="ECO:0000259" key="2">
    <source>
        <dbReference type="PROSITE" id="PS51782"/>
    </source>
</evidence>
<dbReference type="Proteomes" id="UP000321429">
    <property type="component" value="Unassembled WGS sequence"/>
</dbReference>
<proteinExistence type="predicted"/>
<feature type="compositionally biased region" description="Low complexity" evidence="1">
    <location>
        <begin position="294"/>
        <end position="313"/>
    </location>
</feature>
<gene>
    <name evidence="4" type="ORF">IV55_GL001353</name>
    <name evidence="3" type="ORF">LSI01_13250</name>
</gene>
<dbReference type="CDD" id="cd00118">
    <property type="entry name" value="LysM"/>
    <property type="match status" value="1"/>
</dbReference>
<dbReference type="Pfam" id="PF01476">
    <property type="entry name" value="LysM"/>
    <property type="match status" value="1"/>
</dbReference>
<evidence type="ECO:0000313" key="4">
    <source>
        <dbReference type="EMBL" id="KRN96389.1"/>
    </source>
</evidence>
<comment type="caution">
    <text evidence="4">The sequence shown here is derived from an EMBL/GenBank/DDBJ whole genome shotgun (WGS) entry which is preliminary data.</text>
</comment>
<protein>
    <submittedName>
        <fullName evidence="3">Peptidoglycan-binding protein</fullName>
    </submittedName>
</protein>
<evidence type="ECO:0000313" key="5">
    <source>
        <dbReference type="Proteomes" id="UP000051139"/>
    </source>
</evidence>
<dbReference type="Gene3D" id="3.10.350.10">
    <property type="entry name" value="LysM domain"/>
    <property type="match status" value="1"/>
</dbReference>
<dbReference type="InterPro" id="IPR018392">
    <property type="entry name" value="LysM"/>
</dbReference>
<dbReference type="PATRIC" id="fig|348151.3.peg.1392"/>
<feature type="compositionally biased region" description="Low complexity" evidence="1">
    <location>
        <begin position="274"/>
        <end position="286"/>
    </location>
</feature>
<evidence type="ECO:0000256" key="1">
    <source>
        <dbReference type="SAM" id="MobiDB-lite"/>
    </source>
</evidence>
<dbReference type="SMART" id="SM00257">
    <property type="entry name" value="LysM"/>
    <property type="match status" value="1"/>
</dbReference>
<keyword evidence="5" id="KW-1185">Reference proteome</keyword>
<dbReference type="AlphaFoldDB" id="A0A0R2L9A6"/>
<sequence>MSNRHNKASKPFNMYKTSKQWLIASTFLTMGVIGSSAKADSWKANSVEQVKTALLHQKQPQSYIIQPGDTLWALSQATGISESALQQLNNMTNADLIITGNKLTVNANGSVSLANAQGHTQATVQPAAPISQPRAIISTPQSQAPAAASVAPVQSAAPVVTSVAPVQSQAASADSNGQSTADSLAAAQSEAANANSIALAQSQALTADSLALAQSQAATADSLATAQSQALTANSIAVAQSEAANANSIALASSQALVAQQSVAAATPAPAAQQPVQQAPVQQATPQPAPAPVAAPVQAAPQQPAQPASTTTADEAAKAWIANRESSNSYTATNGQYYGKYQLSLDKLHGDLSSANQENVATQYATSHYGSWANAQSFWQVNGWW</sequence>
<organism evidence="4 5">
    <name type="scientific">Furfurilactobacillus siliginis</name>
    <dbReference type="NCBI Taxonomy" id="348151"/>
    <lineage>
        <taxon>Bacteria</taxon>
        <taxon>Bacillati</taxon>
        <taxon>Bacillota</taxon>
        <taxon>Bacilli</taxon>
        <taxon>Lactobacillales</taxon>
        <taxon>Lactobacillaceae</taxon>
        <taxon>Furfurilactobacillus</taxon>
    </lineage>
</organism>
<reference evidence="3 6" key="2">
    <citation type="submission" date="2019-07" db="EMBL/GenBank/DDBJ databases">
        <title>Whole genome shotgun sequence of Lactobacillus siliginis NBRC 101315.</title>
        <authorList>
            <person name="Hosoyama A."/>
            <person name="Uohara A."/>
            <person name="Ohji S."/>
            <person name="Ichikawa N."/>
        </authorList>
    </citation>
    <scope>NUCLEOTIDE SEQUENCE [LARGE SCALE GENOMIC DNA]</scope>
    <source>
        <strain evidence="3 6">NBRC 101315</strain>
    </source>
</reference>
<dbReference type="PROSITE" id="PS51782">
    <property type="entry name" value="LYSM"/>
    <property type="match status" value="1"/>
</dbReference>
<dbReference type="Proteomes" id="UP000051139">
    <property type="component" value="Unassembled WGS sequence"/>
</dbReference>
<dbReference type="EMBL" id="JQCB01000004">
    <property type="protein sequence ID" value="KRN96389.1"/>
    <property type="molecule type" value="Genomic_DNA"/>
</dbReference>